<protein>
    <recommendedName>
        <fullName evidence="1">KIB1-4 beta-propeller domain-containing protein</fullName>
    </recommendedName>
</protein>
<dbReference type="InterPro" id="IPR005174">
    <property type="entry name" value="KIB1-4_b-propeller"/>
</dbReference>
<evidence type="ECO:0000259" key="1">
    <source>
        <dbReference type="Pfam" id="PF03478"/>
    </source>
</evidence>
<proteinExistence type="predicted"/>
<reference evidence="2" key="1">
    <citation type="submission" date="2015-12" db="EMBL/GenBank/DDBJ databases">
        <title>Update maize B73 reference genome by single molecule sequencing technologies.</title>
        <authorList>
            <consortium name="Maize Genome Sequencing Project"/>
            <person name="Ware D."/>
        </authorList>
    </citation>
    <scope>NUCLEOTIDE SEQUENCE</scope>
    <source>
        <tissue evidence="2">Seedling</tissue>
    </source>
</reference>
<dbReference type="FunCoup" id="A0A1D6HDK7">
    <property type="interactions" value="12"/>
</dbReference>
<name>A0A1D6HDK7_MAIZE</name>
<dbReference type="Pfam" id="PF03478">
    <property type="entry name" value="Beta-prop_KIB1-4"/>
    <property type="match status" value="1"/>
</dbReference>
<gene>
    <name evidence="2" type="ORF">ZEAMMB73_Zm00001d017272</name>
</gene>
<dbReference type="EMBL" id="CM000781">
    <property type="protein sequence ID" value="AQK72763.1"/>
    <property type="molecule type" value="Genomic_DNA"/>
</dbReference>
<sequence>MAVVCQVWLVAVARATALKFQLPSLLLLSADVTGVYCYLSGCRKHNMLPRPRYFGSYNGGWFFLAYGQTCGHQLLNPDIHASRRRLFAFWRPGDKVVVCDILPAAPVGPGWEQEDVVYYQDSFHFLTQGGHILMCGPIYGSYGDGGLLVVLSALSCFQEGGCSCSDEQFVRACYLVVSRGELLMVVRLAAHHHALMSSFKVFRMIIIEPDDNGEDADEYTRTWIELGELCGRMLFVGNMLLLKNVISLNPDAEEVSQQRLLSLVAERLVPTFLDSLDI</sequence>
<dbReference type="InParanoid" id="A0A1D6HDK7"/>
<evidence type="ECO:0000313" key="2">
    <source>
        <dbReference type="EMBL" id="AQK72763.1"/>
    </source>
</evidence>
<accession>A0A1D6HDK7</accession>
<dbReference type="PANTHER" id="PTHR33110:SF125">
    <property type="entry name" value="OS05G0570350 PROTEIN"/>
    <property type="match status" value="1"/>
</dbReference>
<organism evidence="2">
    <name type="scientific">Zea mays</name>
    <name type="common">Maize</name>
    <dbReference type="NCBI Taxonomy" id="4577"/>
    <lineage>
        <taxon>Eukaryota</taxon>
        <taxon>Viridiplantae</taxon>
        <taxon>Streptophyta</taxon>
        <taxon>Embryophyta</taxon>
        <taxon>Tracheophyta</taxon>
        <taxon>Spermatophyta</taxon>
        <taxon>Magnoliopsida</taxon>
        <taxon>Liliopsida</taxon>
        <taxon>Poales</taxon>
        <taxon>Poaceae</taxon>
        <taxon>PACMAD clade</taxon>
        <taxon>Panicoideae</taxon>
        <taxon>Andropogonodae</taxon>
        <taxon>Andropogoneae</taxon>
        <taxon>Tripsacinae</taxon>
        <taxon>Zea</taxon>
    </lineage>
</organism>
<feature type="domain" description="KIB1-4 beta-propeller" evidence="1">
    <location>
        <begin position="82"/>
        <end position="238"/>
    </location>
</feature>
<dbReference type="AlphaFoldDB" id="A0A1D6HDK7"/>
<dbReference type="PANTHER" id="PTHR33110">
    <property type="entry name" value="F-BOX/KELCH-REPEAT PROTEIN-RELATED"/>
    <property type="match status" value="1"/>
</dbReference>
<dbReference type="PaxDb" id="4577-AC204476.3_FGP004"/>